<dbReference type="Proteomes" id="UP001240643">
    <property type="component" value="Unassembled WGS sequence"/>
</dbReference>
<dbReference type="Pfam" id="PF02033">
    <property type="entry name" value="RBFA"/>
    <property type="match status" value="1"/>
</dbReference>
<dbReference type="RefSeq" id="WP_256547643.1">
    <property type="nucleotide sequence ID" value="NZ_CP101809.1"/>
</dbReference>
<dbReference type="EMBL" id="JAUSWO010000001">
    <property type="protein sequence ID" value="MDQ0513662.1"/>
    <property type="molecule type" value="Genomic_DNA"/>
</dbReference>
<name>A0ABU0LYA2_9BACT</name>
<dbReference type="HAMAP" id="MF_00003">
    <property type="entry name" value="RbfA"/>
    <property type="match status" value="1"/>
</dbReference>
<keyword evidence="1 2" id="KW-0690">Ribosome biogenesis</keyword>
<comment type="subunit">
    <text evidence="2">Monomer. Binds 30S ribosomal subunits, but not 50S ribosomal subunits or 70S ribosomes.</text>
</comment>
<dbReference type="PANTHER" id="PTHR33515">
    <property type="entry name" value="RIBOSOME-BINDING FACTOR A, CHLOROPLASTIC-RELATED"/>
    <property type="match status" value="1"/>
</dbReference>
<comment type="similarity">
    <text evidence="2">Belongs to the RbfA family.</text>
</comment>
<dbReference type="InterPro" id="IPR000238">
    <property type="entry name" value="RbfA"/>
</dbReference>
<gene>
    <name evidence="2" type="primary">rbfA</name>
    <name evidence="3" type="ORF">J2Z62_000100</name>
</gene>
<evidence type="ECO:0000256" key="1">
    <source>
        <dbReference type="ARBA" id="ARBA00022517"/>
    </source>
</evidence>
<protein>
    <recommendedName>
        <fullName evidence="2">Ribosome-binding factor A</fullName>
    </recommendedName>
</protein>
<evidence type="ECO:0000313" key="3">
    <source>
        <dbReference type="EMBL" id="MDQ0513662.1"/>
    </source>
</evidence>
<comment type="function">
    <text evidence="2">One of several proteins that assist in the late maturation steps of the functional core of the 30S ribosomal subunit. Associates with free 30S ribosomal subunits (but not with 30S subunits that are part of 70S ribosomes or polysomes). Required for efficient processing of 16S rRNA. May interact with the 5'-terminal helix region of 16S rRNA.</text>
</comment>
<dbReference type="SUPFAM" id="SSF89919">
    <property type="entry name" value="Ribosome-binding factor A, RbfA"/>
    <property type="match status" value="1"/>
</dbReference>
<dbReference type="PANTHER" id="PTHR33515:SF1">
    <property type="entry name" value="RIBOSOME-BINDING FACTOR A, CHLOROPLASTIC-RELATED"/>
    <property type="match status" value="1"/>
</dbReference>
<dbReference type="Gene3D" id="3.30.300.20">
    <property type="match status" value="1"/>
</dbReference>
<reference evidence="3" key="1">
    <citation type="submission" date="2023-07" db="EMBL/GenBank/DDBJ databases">
        <title>Genomic Encyclopedia of Type Strains, Phase IV (KMG-IV): sequencing the most valuable type-strain genomes for metagenomic binning, comparative biology and taxonomic classification.</title>
        <authorList>
            <person name="Goeker M."/>
        </authorList>
    </citation>
    <scope>NUCLEOTIDE SEQUENCE [LARGE SCALE GENOMIC DNA]</scope>
    <source>
        <strain evidence="3">DSM 21204</strain>
    </source>
</reference>
<comment type="subcellular location">
    <subcellularLocation>
        <location evidence="2">Cytoplasm</location>
    </subcellularLocation>
</comment>
<dbReference type="InterPro" id="IPR020053">
    <property type="entry name" value="Ribosome-bd_factorA_CS"/>
</dbReference>
<evidence type="ECO:0000256" key="2">
    <source>
        <dbReference type="HAMAP-Rule" id="MF_00003"/>
    </source>
</evidence>
<proteinExistence type="inferred from homology"/>
<accession>A0ABU0LYA2</accession>
<organism evidence="3 4">
    <name type="scientific">Mycoplasmoides fastidiosum</name>
    <dbReference type="NCBI Taxonomy" id="92758"/>
    <lineage>
        <taxon>Bacteria</taxon>
        <taxon>Bacillati</taxon>
        <taxon>Mycoplasmatota</taxon>
        <taxon>Mycoplasmoidales</taxon>
        <taxon>Mycoplasmoidaceae</taxon>
        <taxon>Mycoplasmoides</taxon>
    </lineage>
</organism>
<dbReference type="InterPro" id="IPR023799">
    <property type="entry name" value="RbfA_dom_sf"/>
</dbReference>
<keyword evidence="4" id="KW-1185">Reference proteome</keyword>
<dbReference type="NCBIfam" id="TIGR00082">
    <property type="entry name" value="rbfA"/>
    <property type="match status" value="1"/>
</dbReference>
<sequence>MKETRIQIRRLEKTIFRILNETLVSELDDSFFMTIAFTAVKLSNDKSWLTVYVDHLDPENASNAIAKLDAVKGLFRNKLAQELTIYRIPQIKFVFDEVIEHANKIEALINESLKKIKD</sequence>
<keyword evidence="2" id="KW-0963">Cytoplasm</keyword>
<comment type="caution">
    <text evidence="3">The sequence shown here is derived from an EMBL/GenBank/DDBJ whole genome shotgun (WGS) entry which is preliminary data.</text>
</comment>
<dbReference type="InterPro" id="IPR015946">
    <property type="entry name" value="KH_dom-like_a/b"/>
</dbReference>
<dbReference type="PROSITE" id="PS01319">
    <property type="entry name" value="RBFA"/>
    <property type="match status" value="1"/>
</dbReference>
<evidence type="ECO:0000313" key="4">
    <source>
        <dbReference type="Proteomes" id="UP001240643"/>
    </source>
</evidence>